<feature type="transmembrane region" description="Helical" evidence="6">
    <location>
        <begin position="107"/>
        <end position="127"/>
    </location>
</feature>
<keyword evidence="5 6" id="KW-0472">Membrane</keyword>
<evidence type="ECO:0000256" key="3">
    <source>
        <dbReference type="ARBA" id="ARBA00022692"/>
    </source>
</evidence>
<dbReference type="NCBIfam" id="TIGR02454">
    <property type="entry name" value="ECF_T_CbiQ"/>
    <property type="match status" value="1"/>
</dbReference>
<evidence type="ECO:0000256" key="5">
    <source>
        <dbReference type="ARBA" id="ARBA00023136"/>
    </source>
</evidence>
<evidence type="ECO:0000313" key="7">
    <source>
        <dbReference type="EMBL" id="NYG37632.1"/>
    </source>
</evidence>
<dbReference type="InterPro" id="IPR012809">
    <property type="entry name" value="ECF_CbiQ"/>
</dbReference>
<dbReference type="AlphaFoldDB" id="A0A852X2Q5"/>
<protein>
    <submittedName>
        <fullName evidence="7">Cobalt/nickel transport system permease protein</fullName>
    </submittedName>
</protein>
<keyword evidence="4 6" id="KW-1133">Transmembrane helix</keyword>
<dbReference type="EMBL" id="JACBZX010000001">
    <property type="protein sequence ID" value="NYG37632.1"/>
    <property type="molecule type" value="Genomic_DNA"/>
</dbReference>
<organism evidence="7 8">
    <name type="scientific">Janibacter alkaliphilus</name>
    <dbReference type="NCBI Taxonomy" id="1069963"/>
    <lineage>
        <taxon>Bacteria</taxon>
        <taxon>Bacillati</taxon>
        <taxon>Actinomycetota</taxon>
        <taxon>Actinomycetes</taxon>
        <taxon>Micrococcales</taxon>
        <taxon>Intrasporangiaceae</taxon>
        <taxon>Janibacter</taxon>
    </lineage>
</organism>
<evidence type="ECO:0000256" key="4">
    <source>
        <dbReference type="ARBA" id="ARBA00022989"/>
    </source>
</evidence>
<dbReference type="GO" id="GO:0006824">
    <property type="term" value="P:cobalt ion transport"/>
    <property type="evidence" value="ECO:0007669"/>
    <property type="project" value="InterPro"/>
</dbReference>
<reference evidence="7 8" key="1">
    <citation type="submission" date="2020-07" db="EMBL/GenBank/DDBJ databases">
        <title>Sequencing the genomes of 1000 actinobacteria strains.</title>
        <authorList>
            <person name="Klenk H.-P."/>
        </authorList>
    </citation>
    <scope>NUCLEOTIDE SEQUENCE [LARGE SCALE GENOMIC DNA]</scope>
    <source>
        <strain evidence="7 8">DSM 24723</strain>
    </source>
</reference>
<feature type="transmembrane region" description="Helical" evidence="6">
    <location>
        <begin position="231"/>
        <end position="250"/>
    </location>
</feature>
<dbReference type="InterPro" id="IPR052770">
    <property type="entry name" value="Cobalt_transport_CbiQ"/>
</dbReference>
<name>A0A852X2Q5_9MICO</name>
<evidence type="ECO:0000256" key="1">
    <source>
        <dbReference type="ARBA" id="ARBA00004651"/>
    </source>
</evidence>
<evidence type="ECO:0000313" key="8">
    <source>
        <dbReference type="Proteomes" id="UP000592181"/>
    </source>
</evidence>
<gene>
    <name evidence="7" type="ORF">BJY28_002101</name>
</gene>
<dbReference type="RefSeq" id="WP_179462971.1">
    <property type="nucleotide sequence ID" value="NZ_JACBZX010000001.1"/>
</dbReference>
<proteinExistence type="predicted"/>
<dbReference type="PANTHER" id="PTHR43723">
    <property type="entry name" value="COBALT TRANSPORT PROTEIN CBIQ"/>
    <property type="match status" value="1"/>
</dbReference>
<evidence type="ECO:0000256" key="2">
    <source>
        <dbReference type="ARBA" id="ARBA00022475"/>
    </source>
</evidence>
<keyword evidence="8" id="KW-1185">Reference proteome</keyword>
<dbReference type="PANTHER" id="PTHR43723:SF1">
    <property type="entry name" value="COBALT TRANSPORT PROTEIN CBIQ"/>
    <property type="match status" value="1"/>
</dbReference>
<dbReference type="InterPro" id="IPR003339">
    <property type="entry name" value="ABC/ECF_trnsptr_transmembrane"/>
</dbReference>
<evidence type="ECO:0000256" key="6">
    <source>
        <dbReference type="SAM" id="Phobius"/>
    </source>
</evidence>
<keyword evidence="2" id="KW-1003">Cell membrane</keyword>
<sequence length="251" mass="25572">MQLDDAAWSSPWRRRSVAEKALLCLGLLLVAATTGSPVVAAVVGLLVTGLALLTAMVPPGLWWRVLLGPAVFVAVGAVTVALDLGAATGSDVWRLGPVGMTTSGVETALLVSLRALAATSAMLLLAATTPMVEVLSALRRVGVPGPVVDVAAVMYRMIFGLLEAMAAIREAQAGRLGYASGHAARRSLGQLVAAVMVRAWTRAARLEDGLAGRGGVEAVPMVPARPVSLPFALAAVVLVTVTGAASVLVAL</sequence>
<dbReference type="GO" id="GO:0043190">
    <property type="term" value="C:ATP-binding cassette (ABC) transporter complex"/>
    <property type="evidence" value="ECO:0007669"/>
    <property type="project" value="InterPro"/>
</dbReference>
<keyword evidence="3 6" id="KW-0812">Transmembrane</keyword>
<comment type="caution">
    <text evidence="7">The sequence shown here is derived from an EMBL/GenBank/DDBJ whole genome shotgun (WGS) entry which is preliminary data.</text>
</comment>
<feature type="transmembrane region" description="Helical" evidence="6">
    <location>
        <begin position="64"/>
        <end position="86"/>
    </location>
</feature>
<dbReference type="Proteomes" id="UP000592181">
    <property type="component" value="Unassembled WGS sequence"/>
</dbReference>
<dbReference type="Pfam" id="PF02361">
    <property type="entry name" value="CbiQ"/>
    <property type="match status" value="1"/>
</dbReference>
<dbReference type="CDD" id="cd16914">
    <property type="entry name" value="EcfT"/>
    <property type="match status" value="1"/>
</dbReference>
<comment type="subcellular location">
    <subcellularLocation>
        <location evidence="1">Cell membrane</location>
        <topology evidence="1">Multi-pass membrane protein</topology>
    </subcellularLocation>
</comment>
<accession>A0A852X2Q5</accession>